<protein>
    <submittedName>
        <fullName evidence="3">Chondroitin proteoglycan 4 domain-containing protein</fullName>
    </submittedName>
</protein>
<dbReference type="Proteomes" id="UP000492821">
    <property type="component" value="Unassembled WGS sequence"/>
</dbReference>
<keyword evidence="1" id="KW-0732">Signal</keyword>
<feature type="signal peptide" evidence="1">
    <location>
        <begin position="1"/>
        <end position="17"/>
    </location>
</feature>
<dbReference type="AlphaFoldDB" id="A0A7E4V405"/>
<dbReference type="WBParaSite" id="Pan_g16245.t1">
    <property type="protein sequence ID" value="Pan_g16245.t1"/>
    <property type="gene ID" value="Pan_g16245"/>
</dbReference>
<reference evidence="2" key="1">
    <citation type="journal article" date="2013" name="Genetics">
        <title>The draft genome and transcriptome of Panagrellus redivivus are shaped by the harsh demands of a free-living lifestyle.</title>
        <authorList>
            <person name="Srinivasan J."/>
            <person name="Dillman A.R."/>
            <person name="Macchietto M.G."/>
            <person name="Heikkinen L."/>
            <person name="Lakso M."/>
            <person name="Fracchia K.M."/>
            <person name="Antoshechkin I."/>
            <person name="Mortazavi A."/>
            <person name="Wong G."/>
            <person name="Sternberg P.W."/>
        </authorList>
    </citation>
    <scope>NUCLEOTIDE SEQUENCE [LARGE SCALE GENOMIC DNA]</scope>
    <source>
        <strain evidence="2">MT8872</strain>
    </source>
</reference>
<proteinExistence type="predicted"/>
<name>A0A7E4V405_PANRE</name>
<keyword evidence="2" id="KW-1185">Reference proteome</keyword>
<reference evidence="3" key="2">
    <citation type="submission" date="2020-10" db="UniProtKB">
        <authorList>
            <consortium name="WormBaseParasite"/>
        </authorList>
    </citation>
    <scope>IDENTIFICATION</scope>
</reference>
<sequence>MKLTFFLLFFVFVGCFASNDGTNNNDSSNKNHLADKLNCVAKLFPLTIESVNASTRYEAVFNNVCHNFIESYNCFAKFNYTDAAPSTTLEGVIDHIYTCGLPFSKALNSLCSIGYKRANQTRKCYDAAVENFSGSAMEAQCRKTCCHNAREFDPETPWRCSAGNDDIEYITRKCDEPVVDEKLRENACQISCMFESAARYAKSHCDMGISSVFQSFSKGMKTKYTQHEKCFEMCPLV</sequence>
<accession>A0A7E4V405</accession>
<dbReference type="PROSITE" id="PS51257">
    <property type="entry name" value="PROKAR_LIPOPROTEIN"/>
    <property type="match status" value="1"/>
</dbReference>
<feature type="chain" id="PRO_5028893008" evidence="1">
    <location>
        <begin position="18"/>
        <end position="237"/>
    </location>
</feature>
<evidence type="ECO:0000313" key="3">
    <source>
        <dbReference type="WBParaSite" id="Pan_g16245.t1"/>
    </source>
</evidence>
<evidence type="ECO:0000256" key="1">
    <source>
        <dbReference type="SAM" id="SignalP"/>
    </source>
</evidence>
<evidence type="ECO:0000313" key="2">
    <source>
        <dbReference type="Proteomes" id="UP000492821"/>
    </source>
</evidence>
<organism evidence="2 3">
    <name type="scientific">Panagrellus redivivus</name>
    <name type="common">Microworm</name>
    <dbReference type="NCBI Taxonomy" id="6233"/>
    <lineage>
        <taxon>Eukaryota</taxon>
        <taxon>Metazoa</taxon>
        <taxon>Ecdysozoa</taxon>
        <taxon>Nematoda</taxon>
        <taxon>Chromadorea</taxon>
        <taxon>Rhabditida</taxon>
        <taxon>Tylenchina</taxon>
        <taxon>Panagrolaimomorpha</taxon>
        <taxon>Panagrolaimoidea</taxon>
        <taxon>Panagrolaimidae</taxon>
        <taxon>Panagrellus</taxon>
    </lineage>
</organism>